<proteinExistence type="inferred from homology"/>
<dbReference type="GO" id="GO:0048278">
    <property type="term" value="P:vesicle docking"/>
    <property type="evidence" value="ECO:0007669"/>
    <property type="project" value="TreeGrafter"/>
</dbReference>
<keyword evidence="7 10" id="KW-0472">Membrane</keyword>
<evidence type="ECO:0000256" key="4">
    <source>
        <dbReference type="ARBA" id="ARBA00022692"/>
    </source>
</evidence>
<evidence type="ECO:0000256" key="8">
    <source>
        <dbReference type="SAM" id="Coils"/>
    </source>
</evidence>
<evidence type="ECO:0000256" key="7">
    <source>
        <dbReference type="ARBA" id="ARBA00023136"/>
    </source>
</evidence>
<feature type="domain" description="T-SNARE coiled-coil homology" evidence="11">
    <location>
        <begin position="200"/>
        <end position="262"/>
    </location>
</feature>
<evidence type="ECO:0000256" key="9">
    <source>
        <dbReference type="SAM" id="MobiDB-lite"/>
    </source>
</evidence>
<dbReference type="Pfam" id="PF05739">
    <property type="entry name" value="SNARE"/>
    <property type="match status" value="1"/>
</dbReference>
<sequence>MRDRLDSLKGKKSQKSKPINNEAEINMDETTPFTDTPVVTIKNTFERTEVIQQWLDSLESNNDQIRNKIRNFHATFNQNDLNLKLEDLFANNKAICFKVNNKLKECEAELKTIDNHSAQSRIKKIQHNGTKKRYMELFKANMSLMQDHSDKIKQKIISETAAKNIRITPEELQTIIDNGQDIQVFTDNIIAETEEARRVLQDLEERHEHLLKIERMLIEVRDLFVQIGILVEEQQELIDRIDLQAQTAREFVSRADLNLNEALDKQKKSRKCKICIFIAVGILVLLLIGALVSQFK</sequence>
<dbReference type="InterPro" id="IPR010989">
    <property type="entry name" value="SNARE"/>
</dbReference>
<gene>
    <name evidence="12" type="ORF">MELIAE_LOCUS6217</name>
</gene>
<dbReference type="GO" id="GO:0005886">
    <property type="term" value="C:plasma membrane"/>
    <property type="evidence" value="ECO:0007669"/>
    <property type="project" value="TreeGrafter"/>
</dbReference>
<evidence type="ECO:0000256" key="1">
    <source>
        <dbReference type="ARBA" id="ARBA00004211"/>
    </source>
</evidence>
<name>A0A9P0FFN2_BRAAE</name>
<dbReference type="PANTHER" id="PTHR19957">
    <property type="entry name" value="SYNTAXIN"/>
    <property type="match status" value="1"/>
</dbReference>
<keyword evidence="3" id="KW-0813">Transport</keyword>
<dbReference type="GO" id="GO:0006836">
    <property type="term" value="P:neurotransmitter transport"/>
    <property type="evidence" value="ECO:0007669"/>
    <property type="project" value="UniProtKB-KW"/>
</dbReference>
<dbReference type="InterPro" id="IPR045242">
    <property type="entry name" value="Syntaxin"/>
</dbReference>
<keyword evidence="5" id="KW-0532">Neurotransmitter transport</keyword>
<dbReference type="AlphaFoldDB" id="A0A9P0FFN2"/>
<keyword evidence="8" id="KW-0175">Coiled coil</keyword>
<dbReference type="Proteomes" id="UP001154078">
    <property type="component" value="Chromosome 4"/>
</dbReference>
<dbReference type="GO" id="GO:0006906">
    <property type="term" value="P:vesicle fusion"/>
    <property type="evidence" value="ECO:0007669"/>
    <property type="project" value="TreeGrafter"/>
</dbReference>
<dbReference type="CDD" id="cd15848">
    <property type="entry name" value="SNARE_syntaxin1-like"/>
    <property type="match status" value="1"/>
</dbReference>
<organism evidence="12 13">
    <name type="scientific">Brassicogethes aeneus</name>
    <name type="common">Rape pollen beetle</name>
    <name type="synonym">Meligethes aeneus</name>
    <dbReference type="NCBI Taxonomy" id="1431903"/>
    <lineage>
        <taxon>Eukaryota</taxon>
        <taxon>Metazoa</taxon>
        <taxon>Ecdysozoa</taxon>
        <taxon>Arthropoda</taxon>
        <taxon>Hexapoda</taxon>
        <taxon>Insecta</taxon>
        <taxon>Pterygota</taxon>
        <taxon>Neoptera</taxon>
        <taxon>Endopterygota</taxon>
        <taxon>Coleoptera</taxon>
        <taxon>Polyphaga</taxon>
        <taxon>Cucujiformia</taxon>
        <taxon>Nitidulidae</taxon>
        <taxon>Meligethinae</taxon>
        <taxon>Brassicogethes</taxon>
    </lineage>
</organism>
<evidence type="ECO:0000256" key="2">
    <source>
        <dbReference type="ARBA" id="ARBA00009063"/>
    </source>
</evidence>
<evidence type="ECO:0000313" key="12">
    <source>
        <dbReference type="EMBL" id="CAH0554678.1"/>
    </source>
</evidence>
<dbReference type="GO" id="GO:0006886">
    <property type="term" value="P:intracellular protein transport"/>
    <property type="evidence" value="ECO:0007669"/>
    <property type="project" value="TreeGrafter"/>
</dbReference>
<dbReference type="EMBL" id="OV121135">
    <property type="protein sequence ID" value="CAH0554678.1"/>
    <property type="molecule type" value="Genomic_DNA"/>
</dbReference>
<protein>
    <recommendedName>
        <fullName evidence="11">t-SNARE coiled-coil homology domain-containing protein</fullName>
    </recommendedName>
</protein>
<accession>A0A9P0FFN2</accession>
<dbReference type="SMART" id="SM00397">
    <property type="entry name" value="t_SNARE"/>
    <property type="match status" value="1"/>
</dbReference>
<evidence type="ECO:0000256" key="10">
    <source>
        <dbReference type="SAM" id="Phobius"/>
    </source>
</evidence>
<dbReference type="InterPro" id="IPR000727">
    <property type="entry name" value="T_SNARE_dom"/>
</dbReference>
<dbReference type="OrthoDB" id="10255013at2759"/>
<dbReference type="GO" id="GO:0006887">
    <property type="term" value="P:exocytosis"/>
    <property type="evidence" value="ECO:0007669"/>
    <property type="project" value="TreeGrafter"/>
</dbReference>
<keyword evidence="6 10" id="KW-1133">Transmembrane helix</keyword>
<evidence type="ECO:0000259" key="11">
    <source>
        <dbReference type="PROSITE" id="PS50192"/>
    </source>
</evidence>
<dbReference type="SUPFAM" id="SSF47661">
    <property type="entry name" value="t-snare proteins"/>
    <property type="match status" value="1"/>
</dbReference>
<dbReference type="PANTHER" id="PTHR19957:SF424">
    <property type="entry name" value="SYNTAXIN-1A"/>
    <property type="match status" value="1"/>
</dbReference>
<feature type="coiled-coil region" evidence="8">
    <location>
        <begin position="186"/>
        <end position="213"/>
    </location>
</feature>
<evidence type="ECO:0000256" key="3">
    <source>
        <dbReference type="ARBA" id="ARBA00022448"/>
    </source>
</evidence>
<feature type="transmembrane region" description="Helical" evidence="10">
    <location>
        <begin position="274"/>
        <end position="295"/>
    </location>
</feature>
<dbReference type="GO" id="GO:0031201">
    <property type="term" value="C:SNARE complex"/>
    <property type="evidence" value="ECO:0007669"/>
    <property type="project" value="TreeGrafter"/>
</dbReference>
<evidence type="ECO:0000256" key="6">
    <source>
        <dbReference type="ARBA" id="ARBA00022989"/>
    </source>
</evidence>
<dbReference type="GO" id="GO:0012505">
    <property type="term" value="C:endomembrane system"/>
    <property type="evidence" value="ECO:0007669"/>
    <property type="project" value="TreeGrafter"/>
</dbReference>
<dbReference type="GO" id="GO:0000149">
    <property type="term" value="F:SNARE binding"/>
    <property type="evidence" value="ECO:0007669"/>
    <property type="project" value="TreeGrafter"/>
</dbReference>
<dbReference type="PROSITE" id="PS50192">
    <property type="entry name" value="T_SNARE"/>
    <property type="match status" value="1"/>
</dbReference>
<evidence type="ECO:0000313" key="13">
    <source>
        <dbReference type="Proteomes" id="UP001154078"/>
    </source>
</evidence>
<reference evidence="12" key="1">
    <citation type="submission" date="2021-12" db="EMBL/GenBank/DDBJ databases">
        <authorList>
            <person name="King R."/>
        </authorList>
    </citation>
    <scope>NUCLEOTIDE SEQUENCE</scope>
</reference>
<feature type="region of interest" description="Disordered" evidence="9">
    <location>
        <begin position="1"/>
        <end position="21"/>
    </location>
</feature>
<dbReference type="Gene3D" id="1.20.58.70">
    <property type="match status" value="1"/>
</dbReference>
<dbReference type="Gene3D" id="1.20.5.110">
    <property type="match status" value="1"/>
</dbReference>
<keyword evidence="4 10" id="KW-0812">Transmembrane</keyword>
<dbReference type="GO" id="GO:0005484">
    <property type="term" value="F:SNAP receptor activity"/>
    <property type="evidence" value="ECO:0007669"/>
    <property type="project" value="TreeGrafter"/>
</dbReference>
<keyword evidence="13" id="KW-1185">Reference proteome</keyword>
<comment type="subcellular location">
    <subcellularLocation>
        <location evidence="1">Membrane</location>
        <topology evidence="1">Single-pass type IV membrane protein</topology>
    </subcellularLocation>
</comment>
<evidence type="ECO:0000256" key="5">
    <source>
        <dbReference type="ARBA" id="ARBA00022775"/>
    </source>
</evidence>
<comment type="similarity">
    <text evidence="2">Belongs to the syntaxin family.</text>
</comment>